<reference evidence="1 2" key="1">
    <citation type="submission" date="2018-01" db="EMBL/GenBank/DDBJ databases">
        <authorList>
            <person name="Clerissi C."/>
        </authorList>
    </citation>
    <scope>NUCLEOTIDE SEQUENCE [LARGE SCALE GENOMIC DNA]</scope>
    <source>
        <strain evidence="1">Cupriavidus sp. LMG 19464</strain>
    </source>
</reference>
<accession>A0A976A0R4</accession>
<protein>
    <submittedName>
        <fullName evidence="1">Uncharacterized protein</fullName>
    </submittedName>
</protein>
<comment type="caution">
    <text evidence="1">The sequence shown here is derived from an EMBL/GenBank/DDBJ whole genome shotgun (WGS) entry which is preliminary data.</text>
</comment>
<dbReference type="Gene3D" id="1.10.3990.20">
    <property type="entry name" value="protein bp1543"/>
    <property type="match status" value="1"/>
</dbReference>
<proteinExistence type="predicted"/>
<gene>
    <name evidence="1" type="ORF">CBM2587_A20232</name>
</gene>
<organism evidence="1 2">
    <name type="scientific">Cupriavidus taiwanensis</name>
    <dbReference type="NCBI Taxonomy" id="164546"/>
    <lineage>
        <taxon>Bacteria</taxon>
        <taxon>Pseudomonadati</taxon>
        <taxon>Pseudomonadota</taxon>
        <taxon>Betaproteobacteria</taxon>
        <taxon>Burkholderiales</taxon>
        <taxon>Burkholderiaceae</taxon>
        <taxon>Cupriavidus</taxon>
    </lineage>
</organism>
<dbReference type="InterPro" id="IPR038268">
    <property type="entry name" value="RHH_sf"/>
</dbReference>
<dbReference type="EMBL" id="OFSQ01000012">
    <property type="protein sequence ID" value="SOY50101.1"/>
    <property type="molecule type" value="Genomic_DNA"/>
</dbReference>
<dbReference type="Proteomes" id="UP000256780">
    <property type="component" value="Chromosome CBM2587_a"/>
</dbReference>
<evidence type="ECO:0000313" key="1">
    <source>
        <dbReference type="EMBL" id="SOY50101.1"/>
    </source>
</evidence>
<sequence>MLSARGAPTRDAWLADPAGPCTGLPAAPPAREPFMCEIFIRANPASYQSQSRSLRLHGAATSIRLESLF</sequence>
<dbReference type="AlphaFoldDB" id="A0A976A0R4"/>
<name>A0A976A0R4_9BURK</name>
<evidence type="ECO:0000313" key="2">
    <source>
        <dbReference type="Proteomes" id="UP000256780"/>
    </source>
</evidence>